<gene>
    <name evidence="8" type="ORF">A2955_01670</name>
</gene>
<dbReference type="SUPFAM" id="SSF56808">
    <property type="entry name" value="Ribosomal protein L1"/>
    <property type="match status" value="1"/>
</dbReference>
<name>A0A1F8BAG0_9BACT</name>
<dbReference type="AlphaFoldDB" id="A0A1F8BAG0"/>
<dbReference type="Proteomes" id="UP000177501">
    <property type="component" value="Unassembled WGS sequence"/>
</dbReference>
<evidence type="ECO:0000256" key="3">
    <source>
        <dbReference type="ARBA" id="ARBA00022845"/>
    </source>
</evidence>
<evidence type="ECO:0000256" key="1">
    <source>
        <dbReference type="ARBA" id="ARBA00010531"/>
    </source>
</evidence>
<dbReference type="InterPro" id="IPR016095">
    <property type="entry name" value="Ribosomal_uL1_3-a/b-sand"/>
</dbReference>
<reference evidence="8 9" key="1">
    <citation type="journal article" date="2016" name="Nat. Commun.">
        <title>Thousands of microbial genomes shed light on interconnected biogeochemical processes in an aquifer system.</title>
        <authorList>
            <person name="Anantharaman K."/>
            <person name="Brown C.T."/>
            <person name="Hug L.A."/>
            <person name="Sharon I."/>
            <person name="Castelle C.J."/>
            <person name="Probst A.J."/>
            <person name="Thomas B.C."/>
            <person name="Singh A."/>
            <person name="Wilkins M.J."/>
            <person name="Karaoz U."/>
            <person name="Brodie E.L."/>
            <person name="Williams K.H."/>
            <person name="Hubbard S.S."/>
            <person name="Banfield J.F."/>
        </authorList>
    </citation>
    <scope>NUCLEOTIDE SEQUENCE [LARGE SCALE GENOMIC DNA]</scope>
</reference>
<feature type="non-terminal residue" evidence="8">
    <location>
        <position position="1"/>
    </location>
</feature>
<protein>
    <recommendedName>
        <fullName evidence="6">Large ribosomal subunit protein uL1</fullName>
    </recommendedName>
    <alternativeName>
        <fullName evidence="7">50S ribosomal protein L1</fullName>
    </alternativeName>
</protein>
<evidence type="ECO:0000313" key="9">
    <source>
        <dbReference type="Proteomes" id="UP000177501"/>
    </source>
</evidence>
<evidence type="ECO:0000256" key="4">
    <source>
        <dbReference type="ARBA" id="ARBA00022980"/>
    </source>
</evidence>
<evidence type="ECO:0000256" key="6">
    <source>
        <dbReference type="ARBA" id="ARBA00035241"/>
    </source>
</evidence>
<dbReference type="Pfam" id="PF00687">
    <property type="entry name" value="Ribosomal_L1"/>
    <property type="match status" value="1"/>
</dbReference>
<dbReference type="CDD" id="cd00403">
    <property type="entry name" value="Ribosomal_L1"/>
    <property type="match status" value="1"/>
</dbReference>
<proteinExistence type="inferred from homology"/>
<dbReference type="STRING" id="1802514.A2955_01670"/>
<keyword evidence="5" id="KW-0687">Ribonucleoprotein</keyword>
<keyword evidence="4" id="KW-0689">Ribosomal protein</keyword>
<dbReference type="PIRSF" id="PIRSF002155">
    <property type="entry name" value="Ribosomal_L1"/>
    <property type="match status" value="1"/>
</dbReference>
<evidence type="ECO:0000313" key="8">
    <source>
        <dbReference type="EMBL" id="OGM61032.1"/>
    </source>
</evidence>
<dbReference type="InterPro" id="IPR023674">
    <property type="entry name" value="Ribosomal_uL1-like"/>
</dbReference>
<dbReference type="GO" id="GO:0015934">
    <property type="term" value="C:large ribosomal subunit"/>
    <property type="evidence" value="ECO:0007669"/>
    <property type="project" value="InterPro"/>
</dbReference>
<comment type="caution">
    <text evidence="8">The sequence shown here is derived from an EMBL/GenBank/DDBJ whole genome shotgun (WGS) entry which is preliminary data.</text>
</comment>
<dbReference type="Gene3D" id="3.40.50.790">
    <property type="match status" value="1"/>
</dbReference>
<dbReference type="GO" id="GO:0006412">
    <property type="term" value="P:translation"/>
    <property type="evidence" value="ECO:0007669"/>
    <property type="project" value="InterPro"/>
</dbReference>
<dbReference type="GO" id="GO:0003735">
    <property type="term" value="F:structural constituent of ribosome"/>
    <property type="evidence" value="ECO:0007669"/>
    <property type="project" value="InterPro"/>
</dbReference>
<comment type="similarity">
    <text evidence="1">Belongs to the universal ribosomal protein uL1 family.</text>
</comment>
<dbReference type="InterPro" id="IPR002143">
    <property type="entry name" value="Ribosomal_uL1"/>
</dbReference>
<dbReference type="PANTHER" id="PTHR36427:SF3">
    <property type="entry name" value="LARGE RIBOSOMAL SUBUNIT PROTEIN UL1M"/>
    <property type="match status" value="1"/>
</dbReference>
<evidence type="ECO:0000256" key="7">
    <source>
        <dbReference type="ARBA" id="ARBA00035452"/>
    </source>
</evidence>
<dbReference type="Gene3D" id="3.30.190.20">
    <property type="match status" value="2"/>
</dbReference>
<dbReference type="EMBL" id="MGHA01000012">
    <property type="protein sequence ID" value="OGM61032.1"/>
    <property type="molecule type" value="Genomic_DNA"/>
</dbReference>
<organism evidence="8 9">
    <name type="scientific">Candidatus Woesebacteria bacterium RIFCSPLOWO2_01_FULL_37_19</name>
    <dbReference type="NCBI Taxonomy" id="1802514"/>
    <lineage>
        <taxon>Bacteria</taxon>
        <taxon>Candidatus Woeseibacteriota</taxon>
    </lineage>
</organism>
<dbReference type="InterPro" id="IPR028364">
    <property type="entry name" value="Ribosomal_uL1/biogenesis"/>
</dbReference>
<dbReference type="GO" id="GO:0003723">
    <property type="term" value="F:RNA binding"/>
    <property type="evidence" value="ECO:0007669"/>
    <property type="project" value="InterPro"/>
</dbReference>
<sequence length="205" mass="22534">ETKRGPKSRGSKFKTAAKKIDRQKLYNLAEAVKLVKETSFTKFDSTVELHLVVKKVGLSANINLPYFSGKQKRVEVADEDTIEKLKKLSAQAGGKIDFDVLLATADMMPKLVPFAKLLGPKGLMPNPKNGTLIKTPKDADKFSGNTLNLKTEKGQPVLHTSLGKVSQKEKELEENTNAVLEGVGRKQVLKAYLKSTMSPSIKLQI</sequence>
<keyword evidence="2" id="KW-0678">Repressor</keyword>
<keyword evidence="3" id="KW-0810">Translation regulation</keyword>
<evidence type="ECO:0000256" key="5">
    <source>
        <dbReference type="ARBA" id="ARBA00023274"/>
    </source>
</evidence>
<dbReference type="PANTHER" id="PTHR36427">
    <property type="entry name" value="54S RIBOSOMAL PROTEIN L1, MITOCHONDRIAL"/>
    <property type="match status" value="1"/>
</dbReference>
<accession>A0A1F8BAG0</accession>
<evidence type="ECO:0000256" key="2">
    <source>
        <dbReference type="ARBA" id="ARBA00022491"/>
    </source>
</evidence>
<dbReference type="GO" id="GO:0006417">
    <property type="term" value="P:regulation of translation"/>
    <property type="evidence" value="ECO:0007669"/>
    <property type="project" value="UniProtKB-KW"/>
</dbReference>